<dbReference type="STRING" id="497964.CfE428DRAFT_6614"/>
<dbReference type="SUPFAM" id="SSF69304">
    <property type="entry name" value="Tricorn protease N-terminal domain"/>
    <property type="match status" value="1"/>
</dbReference>
<accession>B4DCH3</accession>
<dbReference type="Pfam" id="PF07676">
    <property type="entry name" value="PD40"/>
    <property type="match status" value="1"/>
</dbReference>
<dbReference type="eggNOG" id="ENOG502Z998">
    <property type="taxonomic scope" value="Bacteria"/>
</dbReference>
<protein>
    <recommendedName>
        <fullName evidence="5">WD40 domain protein beta Propeller</fullName>
    </recommendedName>
</protein>
<dbReference type="InterPro" id="IPR011042">
    <property type="entry name" value="6-blade_b-propeller_TolB-like"/>
</dbReference>
<gene>
    <name evidence="3" type="ORF">CfE428DRAFT_6614</name>
</gene>
<reference evidence="3 4" key="1">
    <citation type="journal article" date="2011" name="J. Bacteriol.">
        <title>Genome sequence of Chthoniobacter flavus Ellin428, an aerobic heterotrophic soil bacterium.</title>
        <authorList>
            <person name="Kant R."/>
            <person name="van Passel M.W."/>
            <person name="Palva A."/>
            <person name="Lucas S."/>
            <person name="Lapidus A."/>
            <person name="Glavina Del Rio T."/>
            <person name="Dalin E."/>
            <person name="Tice H."/>
            <person name="Bruce D."/>
            <person name="Goodwin L."/>
            <person name="Pitluck S."/>
            <person name="Larimer F.W."/>
            <person name="Land M.L."/>
            <person name="Hauser L."/>
            <person name="Sangwan P."/>
            <person name="de Vos W.M."/>
            <person name="Janssen P.H."/>
            <person name="Smidt H."/>
        </authorList>
    </citation>
    <scope>NUCLEOTIDE SEQUENCE [LARGE SCALE GENOMIC DNA]</scope>
    <source>
        <strain evidence="3 4">Ellin428</strain>
    </source>
</reference>
<feature type="chain" id="PRO_5002800707" description="WD40 domain protein beta Propeller" evidence="2">
    <location>
        <begin position="22"/>
        <end position="390"/>
    </location>
</feature>
<proteinExistence type="inferred from homology"/>
<evidence type="ECO:0000313" key="4">
    <source>
        <dbReference type="Proteomes" id="UP000005824"/>
    </source>
</evidence>
<dbReference type="PANTHER" id="PTHR36842:SF2">
    <property type="entry name" value="SLR0505 PROTEIN"/>
    <property type="match status" value="1"/>
</dbReference>
<dbReference type="PANTHER" id="PTHR36842">
    <property type="entry name" value="PROTEIN TOLB HOMOLOG"/>
    <property type="match status" value="1"/>
</dbReference>
<feature type="signal peptide" evidence="2">
    <location>
        <begin position="1"/>
        <end position="21"/>
    </location>
</feature>
<organism evidence="3 4">
    <name type="scientific">Chthoniobacter flavus Ellin428</name>
    <dbReference type="NCBI Taxonomy" id="497964"/>
    <lineage>
        <taxon>Bacteria</taxon>
        <taxon>Pseudomonadati</taxon>
        <taxon>Verrucomicrobiota</taxon>
        <taxon>Spartobacteria</taxon>
        <taxon>Chthoniobacterales</taxon>
        <taxon>Chthoniobacteraceae</taxon>
        <taxon>Chthoniobacter</taxon>
    </lineage>
</organism>
<dbReference type="AlphaFoldDB" id="B4DCH3"/>
<dbReference type="Gene3D" id="2.120.10.30">
    <property type="entry name" value="TolB, C-terminal domain"/>
    <property type="match status" value="1"/>
</dbReference>
<keyword evidence="2" id="KW-0732">Signal</keyword>
<dbReference type="Gene3D" id="2.130.10.10">
    <property type="entry name" value="YVTN repeat-like/Quinoprotein amine dehydrogenase"/>
    <property type="match status" value="1"/>
</dbReference>
<dbReference type="RefSeq" id="WP_006983931.1">
    <property type="nucleotide sequence ID" value="NZ_ABVL01000050.1"/>
</dbReference>
<sequence>MIPRTFLSLLALLCAVLPLRAEDDPLAPWRSGVSIHPVAPDQQRHSIHSYFNTCPESPDGKWVLFFTSTAPDGQHGEVRIRNRATGEERVLVENLDVEDAHRAACQQWVSNGKRVVYHGERDGEWFVGVVDVATGKELLHIPGRLSCWGRPDGDLVPLYGPHWNPGPHRDLELLNVATGDIQTVVTADAARAAYPEWFAKQYGDQPISIFFPILSPDASKVFFKLASNGHTNGNPRSKGASAREGLICYSIAEKRFLFLRPSWGHPAWCPDGTTIVNTAFSLTDSNTGKEHRVPGLPVCRGDHPSSSPDGKLLITDSTMDKFGGKATDWGIIVANAQGNDYLTLDQFDNSHGAKSWRVSHPHPVFSPDGKRIYFNVSSGQWTQLYVAERQ</sequence>
<dbReference type="Proteomes" id="UP000005824">
    <property type="component" value="Unassembled WGS sequence"/>
</dbReference>
<dbReference type="InterPro" id="IPR015943">
    <property type="entry name" value="WD40/YVTN_repeat-like_dom_sf"/>
</dbReference>
<dbReference type="InParanoid" id="B4DCH3"/>
<comment type="caution">
    <text evidence="3">The sequence shown here is derived from an EMBL/GenBank/DDBJ whole genome shotgun (WGS) entry which is preliminary data.</text>
</comment>
<keyword evidence="4" id="KW-1185">Reference proteome</keyword>
<name>B4DCH3_9BACT</name>
<dbReference type="InterPro" id="IPR011659">
    <property type="entry name" value="WD40"/>
</dbReference>
<dbReference type="EMBL" id="ABVL01000050">
    <property type="protein sequence ID" value="EDY15849.1"/>
    <property type="molecule type" value="Genomic_DNA"/>
</dbReference>
<evidence type="ECO:0008006" key="5">
    <source>
        <dbReference type="Google" id="ProtNLM"/>
    </source>
</evidence>
<evidence type="ECO:0000256" key="1">
    <source>
        <dbReference type="ARBA" id="ARBA00009820"/>
    </source>
</evidence>
<evidence type="ECO:0000313" key="3">
    <source>
        <dbReference type="EMBL" id="EDY15849.1"/>
    </source>
</evidence>
<evidence type="ECO:0000256" key="2">
    <source>
        <dbReference type="SAM" id="SignalP"/>
    </source>
</evidence>
<comment type="similarity">
    <text evidence="1">Belongs to the TolB family.</text>
</comment>